<organism evidence="1 2">
    <name type="scientific">Desmophyllum pertusum</name>
    <dbReference type="NCBI Taxonomy" id="174260"/>
    <lineage>
        <taxon>Eukaryota</taxon>
        <taxon>Metazoa</taxon>
        <taxon>Cnidaria</taxon>
        <taxon>Anthozoa</taxon>
        <taxon>Hexacorallia</taxon>
        <taxon>Scleractinia</taxon>
        <taxon>Caryophylliina</taxon>
        <taxon>Caryophylliidae</taxon>
        <taxon>Desmophyllum</taxon>
    </lineage>
</organism>
<name>A0A9X0CD79_9CNID</name>
<evidence type="ECO:0000313" key="1">
    <source>
        <dbReference type="EMBL" id="KAJ7306124.1"/>
    </source>
</evidence>
<gene>
    <name evidence="1" type="ORF">OS493_040642</name>
</gene>
<evidence type="ECO:0000313" key="2">
    <source>
        <dbReference type="Proteomes" id="UP001163046"/>
    </source>
</evidence>
<dbReference type="Proteomes" id="UP001163046">
    <property type="component" value="Unassembled WGS sequence"/>
</dbReference>
<comment type="caution">
    <text evidence="1">The sequence shown here is derived from an EMBL/GenBank/DDBJ whole genome shotgun (WGS) entry which is preliminary data.</text>
</comment>
<dbReference type="EMBL" id="MU828225">
    <property type="protein sequence ID" value="KAJ7306124.1"/>
    <property type="molecule type" value="Genomic_DNA"/>
</dbReference>
<protein>
    <submittedName>
        <fullName evidence="1">Uncharacterized protein</fullName>
    </submittedName>
</protein>
<dbReference type="AlphaFoldDB" id="A0A9X0CD79"/>
<proteinExistence type="predicted"/>
<keyword evidence="2" id="KW-1185">Reference proteome</keyword>
<sequence>MQRRRRMLDEEERSVNSSVLIYRAVSTVTRYRGYPTLTTGCLTSVWILTSVWKADLTVTRVSNSEGR</sequence>
<accession>A0A9X0CD79</accession>
<reference evidence="1" key="1">
    <citation type="submission" date="2023-01" db="EMBL/GenBank/DDBJ databases">
        <title>Genome assembly of the deep-sea coral Lophelia pertusa.</title>
        <authorList>
            <person name="Herrera S."/>
            <person name="Cordes E."/>
        </authorList>
    </citation>
    <scope>NUCLEOTIDE SEQUENCE</scope>
    <source>
        <strain evidence="1">USNM1676648</strain>
        <tissue evidence="1">Polyp</tissue>
    </source>
</reference>